<evidence type="ECO:0000313" key="2">
    <source>
        <dbReference type="Proteomes" id="UP000587002"/>
    </source>
</evidence>
<evidence type="ECO:0000313" key="1">
    <source>
        <dbReference type="EMBL" id="NYI85300.1"/>
    </source>
</evidence>
<dbReference type="AlphaFoldDB" id="A0A853ASN3"/>
<dbReference type="GO" id="GO:0003677">
    <property type="term" value="F:DNA binding"/>
    <property type="evidence" value="ECO:0007669"/>
    <property type="project" value="UniProtKB-KW"/>
</dbReference>
<organism evidence="1 2">
    <name type="scientific">Saccharopolyspora hordei</name>
    <dbReference type="NCBI Taxonomy" id="1838"/>
    <lineage>
        <taxon>Bacteria</taxon>
        <taxon>Bacillati</taxon>
        <taxon>Actinomycetota</taxon>
        <taxon>Actinomycetes</taxon>
        <taxon>Pseudonocardiales</taxon>
        <taxon>Pseudonocardiaceae</taxon>
        <taxon>Saccharopolyspora</taxon>
    </lineage>
</organism>
<keyword evidence="1" id="KW-0238">DNA-binding</keyword>
<keyword evidence="2" id="KW-1185">Reference proteome</keyword>
<sequence length="34" mass="3702">MWAWLLVETVIAWALAASAVGWIRRGRRGGCTGS</sequence>
<protein>
    <submittedName>
        <fullName evidence="1">DNA-binding transcriptional regulator of glucitol operon</fullName>
    </submittedName>
</protein>
<gene>
    <name evidence="1" type="ORF">HNR68_003930</name>
</gene>
<name>A0A853ASN3_9PSEU</name>
<proteinExistence type="predicted"/>
<reference evidence="1 2" key="1">
    <citation type="submission" date="2020-07" db="EMBL/GenBank/DDBJ databases">
        <title>Sequencing the genomes of 1000 actinobacteria strains.</title>
        <authorList>
            <person name="Klenk H.-P."/>
        </authorList>
    </citation>
    <scope>NUCLEOTIDE SEQUENCE [LARGE SCALE GENOMIC DNA]</scope>
    <source>
        <strain evidence="1 2">DSM 44065</strain>
    </source>
</reference>
<comment type="caution">
    <text evidence="1">The sequence shown here is derived from an EMBL/GenBank/DDBJ whole genome shotgun (WGS) entry which is preliminary data.</text>
</comment>
<dbReference type="Proteomes" id="UP000587002">
    <property type="component" value="Unassembled WGS sequence"/>
</dbReference>
<accession>A0A853ASN3</accession>
<dbReference type="EMBL" id="JACCFJ010000001">
    <property type="protein sequence ID" value="NYI85300.1"/>
    <property type="molecule type" value="Genomic_DNA"/>
</dbReference>